<dbReference type="InterPro" id="IPR031312">
    <property type="entry name" value="Na/sul_symport_CS"/>
</dbReference>
<evidence type="ECO:0000256" key="4">
    <source>
        <dbReference type="ARBA" id="ARBA00022737"/>
    </source>
</evidence>
<organism evidence="9 10">
    <name type="scientific">Acidaminococcus fermentans</name>
    <dbReference type="NCBI Taxonomy" id="905"/>
    <lineage>
        <taxon>Bacteria</taxon>
        <taxon>Bacillati</taxon>
        <taxon>Bacillota</taxon>
        <taxon>Negativicutes</taxon>
        <taxon>Acidaminococcales</taxon>
        <taxon>Acidaminococcaceae</taxon>
        <taxon>Acidaminococcus</taxon>
    </lineage>
</organism>
<evidence type="ECO:0000313" key="10">
    <source>
        <dbReference type="Proteomes" id="UP000182379"/>
    </source>
</evidence>
<proteinExistence type="predicted"/>
<dbReference type="PROSITE" id="PS01271">
    <property type="entry name" value="NA_SULFATE"/>
    <property type="match status" value="1"/>
</dbReference>
<feature type="transmembrane region" description="Helical" evidence="7">
    <location>
        <begin position="317"/>
        <end position="347"/>
    </location>
</feature>
<keyword evidence="2" id="KW-0813">Transport</keyword>
<feature type="transmembrane region" description="Helical" evidence="7">
    <location>
        <begin position="5"/>
        <end position="20"/>
    </location>
</feature>
<reference evidence="9 10" key="1">
    <citation type="submission" date="2016-10" db="EMBL/GenBank/DDBJ databases">
        <authorList>
            <person name="Varghese N."/>
            <person name="Submissions S."/>
        </authorList>
    </citation>
    <scope>NUCLEOTIDE SEQUENCE [LARGE SCALE GENOMIC DNA]</scope>
    <source>
        <strain evidence="9 10">WCC6</strain>
    </source>
</reference>
<evidence type="ECO:0000256" key="2">
    <source>
        <dbReference type="ARBA" id="ARBA00022448"/>
    </source>
</evidence>
<dbReference type="GO" id="GO:0005886">
    <property type="term" value="C:plasma membrane"/>
    <property type="evidence" value="ECO:0007669"/>
    <property type="project" value="TreeGrafter"/>
</dbReference>
<keyword evidence="3 7" id="KW-0812">Transmembrane</keyword>
<dbReference type="RefSeq" id="WP_074704025.1">
    <property type="nucleotide sequence ID" value="NZ_FNOP01000001.1"/>
</dbReference>
<sequence>MSPIAITLTLLVCVIILFVTEKLPLAVTSMLALMVLVLTGVLSPKDAFAGFVDNNLILFVAMFIIGGAFFETGMANKVGGIVTRFASSERQLIVAVMLVTGIMSGFLSNTGTAAILIPVVIGIASKSGFARSRLLLPLIFAAAMGGNLSIIGAPGNLLGKSALEAIGQDISFFEYGFVGFPILLIGTAFFATVGYRFLPQRQGKTGESIYDKTPDFSQVPAWKQKVSLIVMVLTIIVMIFEKQIGIKFYLSGCIGALVLVTLGVISEKQAYQSIDLQTLFVYGGTLALAKALAKTGAGKAVADGVIGLLGSNASPLLLLAVILLLSCVMTNFMSNFGTAALLIPISVNISEAMGADPKAVIVATVIGASLAFATPIGMPANMMVFAPGGYTFNDYVKAGIPMVIIGYIVSLILLPILFPFYP</sequence>
<keyword evidence="6 7" id="KW-0472">Membrane</keyword>
<feature type="transmembrane region" description="Helical" evidence="7">
    <location>
        <begin position="56"/>
        <end position="75"/>
    </location>
</feature>
<feature type="transmembrane region" description="Helical" evidence="7">
    <location>
        <begin position="359"/>
        <end position="378"/>
    </location>
</feature>
<feature type="transmembrane region" description="Helical" evidence="7">
    <location>
        <begin position="26"/>
        <end position="44"/>
    </location>
</feature>
<dbReference type="InterPro" id="IPR004680">
    <property type="entry name" value="Cit_transptr-like_dom"/>
</dbReference>
<dbReference type="AlphaFoldDB" id="A0A1H2T1I2"/>
<feature type="transmembrane region" description="Helical" evidence="7">
    <location>
        <begin position="278"/>
        <end position="297"/>
    </location>
</feature>
<dbReference type="PANTHER" id="PTHR43652:SF1">
    <property type="entry name" value="RESPONSE REGULATOR"/>
    <property type="match status" value="1"/>
</dbReference>
<comment type="subcellular location">
    <subcellularLocation>
        <location evidence="1">Membrane</location>
        <topology evidence="1">Multi-pass membrane protein</topology>
    </subcellularLocation>
</comment>
<feature type="domain" description="Citrate transporter-like" evidence="8">
    <location>
        <begin position="15"/>
        <end position="367"/>
    </location>
</feature>
<protein>
    <submittedName>
        <fullName evidence="9">Anion transporter</fullName>
    </submittedName>
</protein>
<feature type="transmembrane region" description="Helical" evidence="7">
    <location>
        <begin position="95"/>
        <end position="122"/>
    </location>
</feature>
<feature type="transmembrane region" description="Helical" evidence="7">
    <location>
        <begin position="246"/>
        <end position="266"/>
    </location>
</feature>
<evidence type="ECO:0000256" key="7">
    <source>
        <dbReference type="SAM" id="Phobius"/>
    </source>
</evidence>
<dbReference type="InterPro" id="IPR051679">
    <property type="entry name" value="DASS-Related_Transporters"/>
</dbReference>
<feature type="transmembrane region" description="Helical" evidence="7">
    <location>
        <begin position="175"/>
        <end position="198"/>
    </location>
</feature>
<gene>
    <name evidence="9" type="ORF">SAMN05216495_10190</name>
</gene>
<dbReference type="EMBL" id="FNOP01000001">
    <property type="protein sequence ID" value="SDW37711.1"/>
    <property type="molecule type" value="Genomic_DNA"/>
</dbReference>
<dbReference type="Pfam" id="PF03600">
    <property type="entry name" value="CitMHS"/>
    <property type="match status" value="1"/>
</dbReference>
<keyword evidence="5 7" id="KW-1133">Transmembrane helix</keyword>
<dbReference type="Proteomes" id="UP000182379">
    <property type="component" value="Unassembled WGS sequence"/>
</dbReference>
<evidence type="ECO:0000259" key="8">
    <source>
        <dbReference type="Pfam" id="PF03600"/>
    </source>
</evidence>
<accession>A0A1H2T1I2</accession>
<feature type="transmembrane region" description="Helical" evidence="7">
    <location>
        <begin position="398"/>
        <end position="421"/>
    </location>
</feature>
<evidence type="ECO:0000256" key="5">
    <source>
        <dbReference type="ARBA" id="ARBA00022989"/>
    </source>
</evidence>
<dbReference type="PANTHER" id="PTHR43652">
    <property type="entry name" value="BASIC AMINO ACID ANTIPORTER YFCC-RELATED"/>
    <property type="match status" value="1"/>
</dbReference>
<name>A0A1H2T1I2_ACIFE</name>
<feature type="transmembrane region" description="Helical" evidence="7">
    <location>
        <begin position="134"/>
        <end position="155"/>
    </location>
</feature>
<feature type="transmembrane region" description="Helical" evidence="7">
    <location>
        <begin position="219"/>
        <end position="240"/>
    </location>
</feature>
<dbReference type="CDD" id="cd01115">
    <property type="entry name" value="SLC13_permease"/>
    <property type="match status" value="1"/>
</dbReference>
<evidence type="ECO:0000256" key="6">
    <source>
        <dbReference type="ARBA" id="ARBA00023136"/>
    </source>
</evidence>
<comment type="caution">
    <text evidence="9">The sequence shown here is derived from an EMBL/GenBank/DDBJ whole genome shotgun (WGS) entry which is preliminary data.</text>
</comment>
<evidence type="ECO:0000256" key="1">
    <source>
        <dbReference type="ARBA" id="ARBA00004141"/>
    </source>
</evidence>
<keyword evidence="4" id="KW-0677">Repeat</keyword>
<evidence type="ECO:0000256" key="3">
    <source>
        <dbReference type="ARBA" id="ARBA00022692"/>
    </source>
</evidence>
<evidence type="ECO:0000313" key="9">
    <source>
        <dbReference type="EMBL" id="SDW37711.1"/>
    </source>
</evidence>
<dbReference type="GO" id="GO:0055085">
    <property type="term" value="P:transmembrane transport"/>
    <property type="evidence" value="ECO:0007669"/>
    <property type="project" value="InterPro"/>
</dbReference>